<evidence type="ECO:0000313" key="3">
    <source>
        <dbReference type="Proteomes" id="UP000275456"/>
    </source>
</evidence>
<name>A0A3N2AS40_9MICO</name>
<evidence type="ECO:0000256" key="1">
    <source>
        <dbReference type="SAM" id="Phobius"/>
    </source>
</evidence>
<keyword evidence="1" id="KW-0472">Membrane</keyword>
<keyword evidence="1" id="KW-1133">Transmembrane helix</keyword>
<accession>A0A3N2AS40</accession>
<protein>
    <submittedName>
        <fullName evidence="2">Uncharacterized protein</fullName>
    </submittedName>
</protein>
<keyword evidence="1" id="KW-0812">Transmembrane</keyword>
<proteinExistence type="predicted"/>
<organism evidence="2 3">
    <name type="scientific">Agrococcus jenensis</name>
    <dbReference type="NCBI Taxonomy" id="46353"/>
    <lineage>
        <taxon>Bacteria</taxon>
        <taxon>Bacillati</taxon>
        <taxon>Actinomycetota</taxon>
        <taxon>Actinomycetes</taxon>
        <taxon>Micrococcales</taxon>
        <taxon>Microbacteriaceae</taxon>
        <taxon>Agrococcus</taxon>
    </lineage>
</organism>
<dbReference type="EMBL" id="RKHJ01000001">
    <property type="protein sequence ID" value="ROR65859.1"/>
    <property type="molecule type" value="Genomic_DNA"/>
</dbReference>
<feature type="transmembrane region" description="Helical" evidence="1">
    <location>
        <begin position="43"/>
        <end position="65"/>
    </location>
</feature>
<gene>
    <name evidence="2" type="ORF">EDD26_1229</name>
</gene>
<dbReference type="RefSeq" id="WP_123696905.1">
    <property type="nucleotide sequence ID" value="NZ_RKHJ01000001.1"/>
</dbReference>
<feature type="transmembrane region" description="Helical" evidence="1">
    <location>
        <begin position="12"/>
        <end position="31"/>
    </location>
</feature>
<evidence type="ECO:0000313" key="2">
    <source>
        <dbReference type="EMBL" id="ROR65859.1"/>
    </source>
</evidence>
<keyword evidence="3" id="KW-1185">Reference proteome</keyword>
<reference evidence="2 3" key="1">
    <citation type="submission" date="2018-11" db="EMBL/GenBank/DDBJ databases">
        <title>Sequencing the genomes of 1000 actinobacteria strains.</title>
        <authorList>
            <person name="Klenk H.-P."/>
        </authorList>
    </citation>
    <scope>NUCLEOTIDE SEQUENCE [LARGE SCALE GENOMIC DNA]</scope>
    <source>
        <strain evidence="2 3">DSM 9580</strain>
    </source>
</reference>
<comment type="caution">
    <text evidence="2">The sequence shown here is derived from an EMBL/GenBank/DDBJ whole genome shotgun (WGS) entry which is preliminary data.</text>
</comment>
<sequence>MDEDDERRLRRARWLLILAVVVIGGTIALVLQQDPPASLGAGLAAAACVLLLSGIADPLLAMLVGNGRNPFVRTRHDRDALLAPVEPRSGPPPEPGMWRTDAVFGELARLAEADGGELLVLRTRRRVRIARTDARSLDAPTPVACDLVVIGHQLLEHREVGDPDALRRSMHALIDRLIATTSWQIGGERVER</sequence>
<dbReference type="Proteomes" id="UP000275456">
    <property type="component" value="Unassembled WGS sequence"/>
</dbReference>
<dbReference type="AlphaFoldDB" id="A0A3N2AS40"/>